<reference evidence="2" key="1">
    <citation type="journal article" date="2011" name="PLoS Genet.">
        <title>Genomic analysis of the necrotrophic fungal pathogens Sclerotinia sclerotiorum and Botrytis cinerea.</title>
        <authorList>
            <person name="Amselem J."/>
            <person name="Cuomo C.A."/>
            <person name="van Kan J.A."/>
            <person name="Viaud M."/>
            <person name="Benito E.P."/>
            <person name="Couloux A."/>
            <person name="Coutinho P.M."/>
            <person name="de Vries R.P."/>
            <person name="Dyer P.S."/>
            <person name="Fillinger S."/>
            <person name="Fournier E."/>
            <person name="Gout L."/>
            <person name="Hahn M."/>
            <person name="Kohn L."/>
            <person name="Lapalu N."/>
            <person name="Plummer K.M."/>
            <person name="Pradier J.M."/>
            <person name="Quevillon E."/>
            <person name="Sharon A."/>
            <person name="Simon A."/>
            <person name="ten Have A."/>
            <person name="Tudzynski B."/>
            <person name="Tudzynski P."/>
            <person name="Wincker P."/>
            <person name="Andrew M."/>
            <person name="Anthouard V."/>
            <person name="Beever R.E."/>
            <person name="Beffa R."/>
            <person name="Benoit I."/>
            <person name="Bouzid O."/>
            <person name="Brault B."/>
            <person name="Chen Z."/>
            <person name="Choquer M."/>
            <person name="Collemare J."/>
            <person name="Cotton P."/>
            <person name="Danchin E.G."/>
            <person name="Da Silva C."/>
            <person name="Gautier A."/>
            <person name="Giraud C."/>
            <person name="Giraud T."/>
            <person name="Gonzalez C."/>
            <person name="Grossetete S."/>
            <person name="Guldener U."/>
            <person name="Henrissat B."/>
            <person name="Howlett B.J."/>
            <person name="Kodira C."/>
            <person name="Kretschmer M."/>
            <person name="Lappartient A."/>
            <person name="Leroch M."/>
            <person name="Levis C."/>
            <person name="Mauceli E."/>
            <person name="Neuveglise C."/>
            <person name="Oeser B."/>
            <person name="Pearson M."/>
            <person name="Poulain J."/>
            <person name="Poussereau N."/>
            <person name="Quesneville H."/>
            <person name="Rascle C."/>
            <person name="Schumacher J."/>
            <person name="Segurens B."/>
            <person name="Sexton A."/>
            <person name="Silva E."/>
            <person name="Sirven C."/>
            <person name="Soanes D.M."/>
            <person name="Talbot N.J."/>
            <person name="Templeton M."/>
            <person name="Yandava C."/>
            <person name="Yarden O."/>
            <person name="Zeng Q."/>
            <person name="Rollins J.A."/>
            <person name="Lebrun M.H."/>
            <person name="Dickman M."/>
        </authorList>
    </citation>
    <scope>NUCLEOTIDE SEQUENCE [LARGE SCALE GENOMIC DNA]</scope>
    <source>
        <strain evidence="2">T4</strain>
    </source>
</reference>
<evidence type="ECO:0000313" key="2">
    <source>
        <dbReference type="Proteomes" id="UP000008177"/>
    </source>
</evidence>
<name>G2Y043_BOTF4</name>
<protein>
    <submittedName>
        <fullName evidence="1">Uncharacterized protein</fullName>
    </submittedName>
</protein>
<evidence type="ECO:0000313" key="1">
    <source>
        <dbReference type="EMBL" id="CCD33988.1"/>
    </source>
</evidence>
<dbReference type="EMBL" id="FQ790280">
    <property type="protein sequence ID" value="CCD33988.1"/>
    <property type="molecule type" value="Genomic_DNA"/>
</dbReference>
<accession>G2Y043</accession>
<dbReference type="InParanoid" id="G2Y043"/>
<sequence length="58" mass="6846">MTYSEGSKVLLQDPAPSRRWYVSPKGLEFQAPCFHLTFPFTHYSWWWGVVDTPPWSKV</sequence>
<proteinExistence type="predicted"/>
<organism evidence="1 2">
    <name type="scientific">Botryotinia fuckeliana (strain T4)</name>
    <name type="common">Noble rot fungus</name>
    <name type="synonym">Botrytis cinerea</name>
    <dbReference type="NCBI Taxonomy" id="999810"/>
    <lineage>
        <taxon>Eukaryota</taxon>
        <taxon>Fungi</taxon>
        <taxon>Dikarya</taxon>
        <taxon>Ascomycota</taxon>
        <taxon>Pezizomycotina</taxon>
        <taxon>Leotiomycetes</taxon>
        <taxon>Helotiales</taxon>
        <taxon>Sclerotiniaceae</taxon>
        <taxon>Botrytis</taxon>
    </lineage>
</organism>
<dbReference type="AlphaFoldDB" id="G2Y043"/>
<dbReference type="HOGENOM" id="CLU_2978848_0_0_1"/>
<dbReference type="Proteomes" id="UP000008177">
    <property type="component" value="Unplaced contigs"/>
</dbReference>
<gene>
    <name evidence="1" type="ORF">BofuT4_uP043840.1</name>
</gene>